<reference evidence="1" key="1">
    <citation type="submission" date="2021-01" db="EMBL/GenBank/DDBJ databases">
        <authorList>
            <person name="Corre E."/>
            <person name="Pelletier E."/>
            <person name="Niang G."/>
            <person name="Scheremetjew M."/>
            <person name="Finn R."/>
            <person name="Kale V."/>
            <person name="Holt S."/>
            <person name="Cochrane G."/>
            <person name="Meng A."/>
            <person name="Brown T."/>
            <person name="Cohen L."/>
        </authorList>
    </citation>
    <scope>NUCLEOTIDE SEQUENCE</scope>
    <source>
        <strain evidence="1">MM31A-1</strain>
    </source>
</reference>
<evidence type="ECO:0000313" key="1">
    <source>
        <dbReference type="EMBL" id="CAE0462149.1"/>
    </source>
</evidence>
<dbReference type="AlphaFoldDB" id="A0A6S8TF99"/>
<proteinExistence type="predicted"/>
<accession>A0A6S8TF99</accession>
<gene>
    <name evidence="1" type="ORF">CDEB00056_LOCUS6990</name>
    <name evidence="2" type="ORF">CDEB00056_LOCUS6991</name>
</gene>
<dbReference type="EMBL" id="HBIO01009116">
    <property type="protein sequence ID" value="CAE0462150.1"/>
    <property type="molecule type" value="Transcribed_RNA"/>
</dbReference>
<dbReference type="EMBL" id="HBIO01009115">
    <property type="protein sequence ID" value="CAE0462149.1"/>
    <property type="molecule type" value="Transcribed_RNA"/>
</dbReference>
<organism evidence="1">
    <name type="scientific">Chaetoceros debilis</name>
    <dbReference type="NCBI Taxonomy" id="122233"/>
    <lineage>
        <taxon>Eukaryota</taxon>
        <taxon>Sar</taxon>
        <taxon>Stramenopiles</taxon>
        <taxon>Ochrophyta</taxon>
        <taxon>Bacillariophyta</taxon>
        <taxon>Coscinodiscophyceae</taxon>
        <taxon>Chaetocerotophycidae</taxon>
        <taxon>Chaetocerotales</taxon>
        <taxon>Chaetocerotaceae</taxon>
        <taxon>Chaetoceros</taxon>
    </lineage>
</organism>
<protein>
    <submittedName>
        <fullName evidence="1">Uncharacterized protein</fullName>
    </submittedName>
</protein>
<name>A0A6S8TF99_9STRA</name>
<sequence>MTITADDLIAKLQHCKDFPSSFKARMDAVAAKAVEEMTKEAGKFLFELDDRKHTEQQVKAIIDAFPESLSMQDRHSLLPVQRAAWLYSVGMVSFIPLLAKEGLRLNVGGEESRGGLLHGRKNILVDLARCDDHTRKAIVKCKQVLEELREMGLFKKEDIQNFDLLSYSLSRYSAPLFEMLAAWDPYSLITTTGVDGCPLIHDPFSEEDFEMILKAGMEHFPERLGFLFQKYKGKTACENAFDELGVNQAMAVICKCIPPFENHALIHRAVEVAPHLEDKLIKYYPNEAFKRDATGRTLPQVKFHAQLRRGTQTYDSTASFFANAIDDQIEANDPRLGVFPFMVAASDNRSDLDAVYYLLRRCPQVLVNLRERDDRDVEDVQQGSRKRQREES</sequence>
<evidence type="ECO:0000313" key="2">
    <source>
        <dbReference type="EMBL" id="CAE0462150.1"/>
    </source>
</evidence>